<evidence type="ECO:0000256" key="10">
    <source>
        <dbReference type="SAM" id="Phobius"/>
    </source>
</evidence>
<keyword evidence="9" id="KW-0807">Transducer</keyword>
<evidence type="ECO:0000313" key="12">
    <source>
        <dbReference type="EMBL" id="KAJ8398557.1"/>
    </source>
</evidence>
<dbReference type="GO" id="GO:0006955">
    <property type="term" value="P:immune response"/>
    <property type="evidence" value="ECO:0007669"/>
    <property type="project" value="TreeGrafter"/>
</dbReference>
<gene>
    <name evidence="12" type="ORF">AAFF_G00420850</name>
</gene>
<feature type="transmembrane region" description="Helical" evidence="10">
    <location>
        <begin position="177"/>
        <end position="202"/>
    </location>
</feature>
<sequence length="309" mass="34539">MQHFNTSSSNFTILNTKAIAPSVVLGLCSLVGVPGNIAVIMLIVSNYKRENFTLKLMLNLAFSDILSLVTLPVWIYTWLYGWTLGLGLCTFVSYMVYCGLYSSLLTVTLMSVQRYLTVLYPQYWARLCGTGERVLLVTLWGLAGALASPEIVVRDVLGQENGQDHCMRNYRSDGQSVAVWLMETLLGFVVPFSILVTSYFCLHKKVNQTALFKSQRMTKLVSSIVVTFFIFWIPLHVTNILGIFAVSLKLKTLKNISDAAWRIAVALTFINSCLNPFLYAFASRTLNVQHVQQDAQQSGNMADVSTRNV</sequence>
<dbReference type="Pfam" id="PF00001">
    <property type="entry name" value="7tm_1"/>
    <property type="match status" value="1"/>
</dbReference>
<evidence type="ECO:0000313" key="13">
    <source>
        <dbReference type="Proteomes" id="UP001221898"/>
    </source>
</evidence>
<comment type="caution">
    <text evidence="12">The sequence shown here is derived from an EMBL/GenBank/DDBJ whole genome shotgun (WGS) entry which is preliminary data.</text>
</comment>
<feature type="transmembrane region" description="Helical" evidence="10">
    <location>
        <begin position="56"/>
        <end position="79"/>
    </location>
</feature>
<dbReference type="GO" id="GO:0016493">
    <property type="term" value="F:C-C chemokine receptor activity"/>
    <property type="evidence" value="ECO:0007669"/>
    <property type="project" value="TreeGrafter"/>
</dbReference>
<evidence type="ECO:0000256" key="4">
    <source>
        <dbReference type="ARBA" id="ARBA00022989"/>
    </source>
</evidence>
<dbReference type="PROSITE" id="PS50262">
    <property type="entry name" value="G_PROTEIN_RECEP_F1_2"/>
    <property type="match status" value="1"/>
</dbReference>
<accession>A0AAD7SA56</accession>
<evidence type="ECO:0000256" key="3">
    <source>
        <dbReference type="ARBA" id="ARBA00022692"/>
    </source>
</evidence>
<keyword evidence="8" id="KW-0325">Glycoprotein</keyword>
<proteinExistence type="predicted"/>
<dbReference type="EMBL" id="JAINUG010000089">
    <property type="protein sequence ID" value="KAJ8398557.1"/>
    <property type="molecule type" value="Genomic_DNA"/>
</dbReference>
<dbReference type="AlphaFoldDB" id="A0AAD7SA56"/>
<dbReference type="GO" id="GO:0060326">
    <property type="term" value="P:cell chemotaxis"/>
    <property type="evidence" value="ECO:0007669"/>
    <property type="project" value="TreeGrafter"/>
</dbReference>
<evidence type="ECO:0000259" key="11">
    <source>
        <dbReference type="PROSITE" id="PS50262"/>
    </source>
</evidence>
<dbReference type="GO" id="GO:0019957">
    <property type="term" value="F:C-C chemokine binding"/>
    <property type="evidence" value="ECO:0007669"/>
    <property type="project" value="TreeGrafter"/>
</dbReference>
<comment type="subcellular location">
    <subcellularLocation>
        <location evidence="1">Cell membrane</location>
        <topology evidence="1">Multi-pass membrane protein</topology>
    </subcellularLocation>
</comment>
<name>A0AAD7SA56_9TELE</name>
<dbReference type="Gene3D" id="1.20.1070.10">
    <property type="entry name" value="Rhodopsin 7-helix transmembrane proteins"/>
    <property type="match status" value="1"/>
</dbReference>
<dbReference type="GO" id="GO:0009897">
    <property type="term" value="C:external side of plasma membrane"/>
    <property type="evidence" value="ECO:0007669"/>
    <property type="project" value="TreeGrafter"/>
</dbReference>
<dbReference type="GO" id="GO:0004974">
    <property type="term" value="F:leukotriene receptor activity"/>
    <property type="evidence" value="ECO:0007669"/>
    <property type="project" value="UniProtKB-ARBA"/>
</dbReference>
<dbReference type="GO" id="GO:0019722">
    <property type="term" value="P:calcium-mediated signaling"/>
    <property type="evidence" value="ECO:0007669"/>
    <property type="project" value="TreeGrafter"/>
</dbReference>
<organism evidence="12 13">
    <name type="scientific">Aldrovandia affinis</name>
    <dbReference type="NCBI Taxonomy" id="143900"/>
    <lineage>
        <taxon>Eukaryota</taxon>
        <taxon>Metazoa</taxon>
        <taxon>Chordata</taxon>
        <taxon>Craniata</taxon>
        <taxon>Vertebrata</taxon>
        <taxon>Euteleostomi</taxon>
        <taxon>Actinopterygii</taxon>
        <taxon>Neopterygii</taxon>
        <taxon>Teleostei</taxon>
        <taxon>Notacanthiformes</taxon>
        <taxon>Halosauridae</taxon>
        <taxon>Aldrovandia</taxon>
    </lineage>
</organism>
<feature type="transmembrane region" description="Helical" evidence="10">
    <location>
        <begin position="91"/>
        <end position="112"/>
    </location>
</feature>
<keyword evidence="2" id="KW-1003">Cell membrane</keyword>
<dbReference type="FunFam" id="1.20.1070.10:FF:000109">
    <property type="entry name" value="Leukotriene B4 receptor"/>
    <property type="match status" value="1"/>
</dbReference>
<keyword evidence="6 10" id="KW-0472">Membrane</keyword>
<evidence type="ECO:0000256" key="2">
    <source>
        <dbReference type="ARBA" id="ARBA00022475"/>
    </source>
</evidence>
<feature type="transmembrane region" description="Helical" evidence="10">
    <location>
        <begin position="133"/>
        <end position="152"/>
    </location>
</feature>
<reference evidence="12" key="1">
    <citation type="journal article" date="2023" name="Science">
        <title>Genome structures resolve the early diversification of teleost fishes.</title>
        <authorList>
            <person name="Parey E."/>
            <person name="Louis A."/>
            <person name="Montfort J."/>
            <person name="Bouchez O."/>
            <person name="Roques C."/>
            <person name="Iampietro C."/>
            <person name="Lluch J."/>
            <person name="Castinel A."/>
            <person name="Donnadieu C."/>
            <person name="Desvignes T."/>
            <person name="Floi Bucao C."/>
            <person name="Jouanno E."/>
            <person name="Wen M."/>
            <person name="Mejri S."/>
            <person name="Dirks R."/>
            <person name="Jansen H."/>
            <person name="Henkel C."/>
            <person name="Chen W.J."/>
            <person name="Zahm M."/>
            <person name="Cabau C."/>
            <person name="Klopp C."/>
            <person name="Thompson A.W."/>
            <person name="Robinson-Rechavi M."/>
            <person name="Braasch I."/>
            <person name="Lecointre G."/>
            <person name="Bobe J."/>
            <person name="Postlethwait J.H."/>
            <person name="Berthelot C."/>
            <person name="Roest Crollius H."/>
            <person name="Guiguen Y."/>
        </authorList>
    </citation>
    <scope>NUCLEOTIDE SEQUENCE</scope>
    <source>
        <strain evidence="12">NC1722</strain>
    </source>
</reference>
<keyword evidence="4 10" id="KW-1133">Transmembrane helix</keyword>
<evidence type="ECO:0000256" key="6">
    <source>
        <dbReference type="ARBA" id="ARBA00023136"/>
    </source>
</evidence>
<dbReference type="Proteomes" id="UP001221898">
    <property type="component" value="Unassembled WGS sequence"/>
</dbReference>
<feature type="domain" description="G-protein coupled receptors family 1 profile" evidence="11">
    <location>
        <begin position="35"/>
        <end position="279"/>
    </location>
</feature>
<dbReference type="PANTHER" id="PTHR10489">
    <property type="entry name" value="CELL ADHESION MOLECULE"/>
    <property type="match status" value="1"/>
</dbReference>
<dbReference type="GO" id="GO:0007204">
    <property type="term" value="P:positive regulation of cytosolic calcium ion concentration"/>
    <property type="evidence" value="ECO:0007669"/>
    <property type="project" value="TreeGrafter"/>
</dbReference>
<evidence type="ECO:0000256" key="8">
    <source>
        <dbReference type="ARBA" id="ARBA00023180"/>
    </source>
</evidence>
<protein>
    <recommendedName>
        <fullName evidence="11">G-protein coupled receptors family 1 profile domain-containing protein</fullName>
    </recommendedName>
</protein>
<dbReference type="InterPro" id="IPR000276">
    <property type="entry name" value="GPCR_Rhodpsn"/>
</dbReference>
<feature type="transmembrane region" description="Helical" evidence="10">
    <location>
        <begin position="223"/>
        <end position="247"/>
    </location>
</feature>
<dbReference type="InterPro" id="IPR017452">
    <property type="entry name" value="GPCR_Rhodpsn_7TM"/>
</dbReference>
<dbReference type="SUPFAM" id="SSF81321">
    <property type="entry name" value="Family A G protein-coupled receptor-like"/>
    <property type="match status" value="1"/>
</dbReference>
<evidence type="ECO:0000256" key="1">
    <source>
        <dbReference type="ARBA" id="ARBA00004651"/>
    </source>
</evidence>
<feature type="transmembrane region" description="Helical" evidence="10">
    <location>
        <begin position="259"/>
        <end position="282"/>
    </location>
</feature>
<evidence type="ECO:0000256" key="7">
    <source>
        <dbReference type="ARBA" id="ARBA00023170"/>
    </source>
</evidence>
<keyword evidence="7" id="KW-0675">Receptor</keyword>
<dbReference type="InterPro" id="IPR050119">
    <property type="entry name" value="CCR1-9-like"/>
</dbReference>
<evidence type="ECO:0000256" key="5">
    <source>
        <dbReference type="ARBA" id="ARBA00023040"/>
    </source>
</evidence>
<keyword evidence="5" id="KW-0297">G-protein coupled receptor</keyword>
<feature type="transmembrane region" description="Helical" evidence="10">
    <location>
        <begin position="20"/>
        <end position="44"/>
    </location>
</feature>
<dbReference type="PRINTS" id="PR00237">
    <property type="entry name" value="GPCRRHODOPSN"/>
</dbReference>
<evidence type="ECO:0000256" key="9">
    <source>
        <dbReference type="ARBA" id="ARBA00023224"/>
    </source>
</evidence>
<dbReference type="PANTHER" id="PTHR10489:SF946">
    <property type="entry name" value="LEUKOTRIENE B4 RECEPTOR 1-LIKE"/>
    <property type="match status" value="1"/>
</dbReference>
<keyword evidence="13" id="KW-1185">Reference proteome</keyword>
<keyword evidence="3 10" id="KW-0812">Transmembrane</keyword>